<gene>
    <name evidence="2" type="ORF">SAMN05444392_1191</name>
</gene>
<organism evidence="2 3">
    <name type="scientific">Seinonella peptonophila</name>
    <dbReference type="NCBI Taxonomy" id="112248"/>
    <lineage>
        <taxon>Bacteria</taxon>
        <taxon>Bacillati</taxon>
        <taxon>Bacillota</taxon>
        <taxon>Bacilli</taxon>
        <taxon>Bacillales</taxon>
        <taxon>Thermoactinomycetaceae</taxon>
        <taxon>Seinonella</taxon>
    </lineage>
</organism>
<keyword evidence="1" id="KW-0812">Transmembrane</keyword>
<keyword evidence="1" id="KW-1133">Transmembrane helix</keyword>
<evidence type="ECO:0000256" key="1">
    <source>
        <dbReference type="SAM" id="Phobius"/>
    </source>
</evidence>
<dbReference type="EMBL" id="FQVL01000019">
    <property type="protein sequence ID" value="SHF38162.1"/>
    <property type="molecule type" value="Genomic_DNA"/>
</dbReference>
<evidence type="ECO:0000313" key="2">
    <source>
        <dbReference type="EMBL" id="SHF38162.1"/>
    </source>
</evidence>
<reference evidence="2 3" key="1">
    <citation type="submission" date="2016-11" db="EMBL/GenBank/DDBJ databases">
        <authorList>
            <person name="Jaros S."/>
            <person name="Januszkiewicz K."/>
            <person name="Wedrychowicz H."/>
        </authorList>
    </citation>
    <scope>NUCLEOTIDE SEQUENCE [LARGE SCALE GENOMIC DNA]</scope>
    <source>
        <strain evidence="2 3">DSM 44666</strain>
    </source>
</reference>
<proteinExistence type="predicted"/>
<sequence length="160" mass="19109">MQQPLSILIILLSYAVKTQSFSVLYSFGLLFITFAIILGLYYWISERYTSYSSLVHRYKDIFRTWKKTNYKTIGVDGCSYFYKEEIFDWLELEVQQNGLQLKTDSEETSYLWDNISLKSTNRYLYFSDSDYIFAIIPKDIFKEKKLEQQFVSFVHSFLNS</sequence>
<evidence type="ECO:0008006" key="4">
    <source>
        <dbReference type="Google" id="ProtNLM"/>
    </source>
</evidence>
<keyword evidence="1" id="KW-0472">Membrane</keyword>
<protein>
    <recommendedName>
        <fullName evidence="4">YcxB-like protein</fullName>
    </recommendedName>
</protein>
<feature type="transmembrane region" description="Helical" evidence="1">
    <location>
        <begin position="25"/>
        <end position="44"/>
    </location>
</feature>
<dbReference type="Proteomes" id="UP000184476">
    <property type="component" value="Unassembled WGS sequence"/>
</dbReference>
<keyword evidence="3" id="KW-1185">Reference proteome</keyword>
<accession>A0A1M5B7K1</accession>
<dbReference type="AlphaFoldDB" id="A0A1M5B7K1"/>
<name>A0A1M5B7K1_9BACL</name>
<evidence type="ECO:0000313" key="3">
    <source>
        <dbReference type="Proteomes" id="UP000184476"/>
    </source>
</evidence>